<evidence type="ECO:0000313" key="8">
    <source>
        <dbReference type="Proteomes" id="UP001139474"/>
    </source>
</evidence>
<dbReference type="GO" id="GO:0006352">
    <property type="term" value="P:DNA-templated transcription initiation"/>
    <property type="evidence" value="ECO:0007669"/>
    <property type="project" value="InterPro"/>
</dbReference>
<dbReference type="AlphaFoldDB" id="A0A9X2FW47"/>
<keyword evidence="2" id="KW-0805">Transcription regulation</keyword>
<sequence>MISVPQRKCDPQNCHNDGVSLAISAKRQGAPVADMSNKTNSSKLYDCLTNSTQLRRYLSGRTRCSEEAADIYQESVARVLEQSRKSTINNPIGYAIRVARNLLTTRSVDCDDDVDNIDSPKANPEYLLEEAQRIELISQALENMPEQRRRAFELRRLHGESRKAIAEQLGISMETVTRHITRALADIQRYIDSKTK</sequence>
<dbReference type="GO" id="GO:0003677">
    <property type="term" value="F:DNA binding"/>
    <property type="evidence" value="ECO:0007669"/>
    <property type="project" value="InterPro"/>
</dbReference>
<dbReference type="SUPFAM" id="SSF88659">
    <property type="entry name" value="Sigma3 and sigma4 domains of RNA polymerase sigma factors"/>
    <property type="match status" value="1"/>
</dbReference>
<feature type="domain" description="RNA polymerase sigma-70 region 2" evidence="5">
    <location>
        <begin position="50"/>
        <end position="104"/>
    </location>
</feature>
<reference evidence="7" key="1">
    <citation type="submission" date="2022-06" db="EMBL/GenBank/DDBJ databases">
        <title>Idiomarina rhizosphaerae M1R2S28.</title>
        <authorList>
            <person name="Sun J.-Q."/>
            <person name="Li L.-F."/>
        </authorList>
    </citation>
    <scope>NUCLEOTIDE SEQUENCE</scope>
    <source>
        <strain evidence="7">M1R2S28</strain>
    </source>
</reference>
<dbReference type="SUPFAM" id="SSF88946">
    <property type="entry name" value="Sigma2 domain of RNA polymerase sigma factors"/>
    <property type="match status" value="1"/>
</dbReference>
<dbReference type="InterPro" id="IPR039425">
    <property type="entry name" value="RNA_pol_sigma-70-like"/>
</dbReference>
<dbReference type="InterPro" id="IPR013249">
    <property type="entry name" value="RNA_pol_sigma70_r4_t2"/>
</dbReference>
<dbReference type="Proteomes" id="UP001139474">
    <property type="component" value="Unassembled WGS sequence"/>
</dbReference>
<evidence type="ECO:0000256" key="2">
    <source>
        <dbReference type="ARBA" id="ARBA00023015"/>
    </source>
</evidence>
<dbReference type="RefSeq" id="WP_253620203.1">
    <property type="nucleotide sequence ID" value="NZ_JAMZDE010000008.1"/>
</dbReference>
<evidence type="ECO:0000259" key="5">
    <source>
        <dbReference type="Pfam" id="PF04542"/>
    </source>
</evidence>
<dbReference type="Pfam" id="PF08281">
    <property type="entry name" value="Sigma70_r4_2"/>
    <property type="match status" value="1"/>
</dbReference>
<keyword evidence="8" id="KW-1185">Reference proteome</keyword>
<evidence type="ECO:0000256" key="3">
    <source>
        <dbReference type="ARBA" id="ARBA00023082"/>
    </source>
</evidence>
<name>A0A9X2FW47_9GAMM</name>
<organism evidence="7 8">
    <name type="scientific">Idiomarina rhizosphaerae</name>
    <dbReference type="NCBI Taxonomy" id="2961572"/>
    <lineage>
        <taxon>Bacteria</taxon>
        <taxon>Pseudomonadati</taxon>
        <taxon>Pseudomonadota</taxon>
        <taxon>Gammaproteobacteria</taxon>
        <taxon>Alteromonadales</taxon>
        <taxon>Idiomarinaceae</taxon>
        <taxon>Idiomarina</taxon>
    </lineage>
</organism>
<dbReference type="Gene3D" id="1.10.10.10">
    <property type="entry name" value="Winged helix-like DNA-binding domain superfamily/Winged helix DNA-binding domain"/>
    <property type="match status" value="1"/>
</dbReference>
<dbReference type="EMBL" id="JAMZDE010000008">
    <property type="protein sequence ID" value="MCP1340357.1"/>
    <property type="molecule type" value="Genomic_DNA"/>
</dbReference>
<dbReference type="GO" id="GO:0016987">
    <property type="term" value="F:sigma factor activity"/>
    <property type="evidence" value="ECO:0007669"/>
    <property type="project" value="UniProtKB-KW"/>
</dbReference>
<accession>A0A9X2FW47</accession>
<dbReference type="PANTHER" id="PTHR43133">
    <property type="entry name" value="RNA POLYMERASE ECF-TYPE SIGMA FACTO"/>
    <property type="match status" value="1"/>
</dbReference>
<dbReference type="InterPro" id="IPR007627">
    <property type="entry name" value="RNA_pol_sigma70_r2"/>
</dbReference>
<dbReference type="InterPro" id="IPR013324">
    <property type="entry name" value="RNA_pol_sigma_r3/r4-like"/>
</dbReference>
<evidence type="ECO:0000259" key="6">
    <source>
        <dbReference type="Pfam" id="PF08281"/>
    </source>
</evidence>
<dbReference type="NCBIfam" id="TIGR02937">
    <property type="entry name" value="sigma70-ECF"/>
    <property type="match status" value="1"/>
</dbReference>
<dbReference type="InterPro" id="IPR014284">
    <property type="entry name" value="RNA_pol_sigma-70_dom"/>
</dbReference>
<evidence type="ECO:0000313" key="7">
    <source>
        <dbReference type="EMBL" id="MCP1340357.1"/>
    </source>
</evidence>
<keyword evidence="3" id="KW-0731">Sigma factor</keyword>
<dbReference type="PANTHER" id="PTHR43133:SF63">
    <property type="entry name" value="RNA POLYMERASE SIGMA FACTOR FECI-RELATED"/>
    <property type="match status" value="1"/>
</dbReference>
<comment type="similarity">
    <text evidence="1">Belongs to the sigma-70 factor family. ECF subfamily.</text>
</comment>
<keyword evidence="4" id="KW-0804">Transcription</keyword>
<gene>
    <name evidence="7" type="ORF">NJR55_12230</name>
</gene>
<comment type="caution">
    <text evidence="7">The sequence shown here is derived from an EMBL/GenBank/DDBJ whole genome shotgun (WGS) entry which is preliminary data.</text>
</comment>
<evidence type="ECO:0000256" key="1">
    <source>
        <dbReference type="ARBA" id="ARBA00010641"/>
    </source>
</evidence>
<evidence type="ECO:0000256" key="4">
    <source>
        <dbReference type="ARBA" id="ARBA00023163"/>
    </source>
</evidence>
<protein>
    <submittedName>
        <fullName evidence="7">Sigma-70 family RNA polymerase sigma factor</fullName>
    </submittedName>
</protein>
<dbReference type="InterPro" id="IPR036388">
    <property type="entry name" value="WH-like_DNA-bd_sf"/>
</dbReference>
<dbReference type="Pfam" id="PF04542">
    <property type="entry name" value="Sigma70_r2"/>
    <property type="match status" value="1"/>
</dbReference>
<feature type="domain" description="RNA polymerase sigma factor 70 region 4 type 2" evidence="6">
    <location>
        <begin position="135"/>
        <end position="186"/>
    </location>
</feature>
<dbReference type="InterPro" id="IPR013325">
    <property type="entry name" value="RNA_pol_sigma_r2"/>
</dbReference>
<proteinExistence type="inferred from homology"/>